<feature type="transmembrane region" description="Helical" evidence="1">
    <location>
        <begin position="20"/>
        <end position="41"/>
    </location>
</feature>
<accession>A0ABV0GXM6</accession>
<proteinExistence type="predicted"/>
<name>A0ABV0GXM6_PAENI</name>
<keyword evidence="3" id="KW-1185">Reference proteome</keyword>
<evidence type="ECO:0000256" key="1">
    <source>
        <dbReference type="SAM" id="Phobius"/>
    </source>
</evidence>
<dbReference type="Proteomes" id="UP001448614">
    <property type="component" value="Unassembled WGS sequence"/>
</dbReference>
<keyword evidence="1" id="KW-0472">Membrane</keyword>
<feature type="transmembrane region" description="Helical" evidence="1">
    <location>
        <begin position="111"/>
        <end position="135"/>
    </location>
</feature>
<sequence length="149" mass="16197">MAFQSGVSSVIRVRNSERIVLGAVFSTTMFTIAFLVVAGLLQMLASQVKSGDSKPNYTFGIRSKATLSSERAWNAAHTSALGALKAIPVMLIGFVATLWVIFAVLPKDDSSVPWIFFSGMGFTVIMVALLMHMYYKADSLARHITEGDE</sequence>
<dbReference type="Pfam" id="PF13630">
    <property type="entry name" value="SdpI"/>
    <property type="match status" value="1"/>
</dbReference>
<reference evidence="2 3" key="1">
    <citation type="journal article" date="2024" name="Appl. Microbiol. Biotechnol.">
        <title>Biosynthetic gene clusters with biotechnological applications in novel Antarctic isolates from Actinomycetota.</title>
        <authorList>
            <person name="Bruna P."/>
            <person name="Nunez-Montero K."/>
            <person name="Contreras M.J."/>
            <person name="Leal K."/>
            <person name="Garcia M."/>
            <person name="Abanto M."/>
            <person name="Barrientos L."/>
        </authorList>
    </citation>
    <scope>NUCLEOTIDE SEQUENCE [LARGE SCALE GENOMIC DNA]</scope>
    <source>
        <strain evidence="2 3">Se16.17</strain>
    </source>
</reference>
<gene>
    <name evidence="2" type="ORF">V3C41_19535</name>
</gene>
<evidence type="ECO:0000313" key="3">
    <source>
        <dbReference type="Proteomes" id="UP001448614"/>
    </source>
</evidence>
<feature type="transmembrane region" description="Helical" evidence="1">
    <location>
        <begin position="86"/>
        <end position="105"/>
    </location>
</feature>
<keyword evidence="1" id="KW-0812">Transmembrane</keyword>
<organism evidence="2 3">
    <name type="scientific">Paenarthrobacter nicotinovorans</name>
    <name type="common">Arthrobacter nicotinovorans</name>
    <dbReference type="NCBI Taxonomy" id="29320"/>
    <lineage>
        <taxon>Bacteria</taxon>
        <taxon>Bacillati</taxon>
        <taxon>Actinomycetota</taxon>
        <taxon>Actinomycetes</taxon>
        <taxon>Micrococcales</taxon>
        <taxon>Micrococcaceae</taxon>
        <taxon>Paenarthrobacter</taxon>
    </lineage>
</organism>
<evidence type="ECO:0000313" key="2">
    <source>
        <dbReference type="EMBL" id="MEO3943270.1"/>
    </source>
</evidence>
<keyword evidence="1" id="KW-1133">Transmembrane helix</keyword>
<comment type="caution">
    <text evidence="2">The sequence shown here is derived from an EMBL/GenBank/DDBJ whole genome shotgun (WGS) entry which is preliminary data.</text>
</comment>
<dbReference type="InterPro" id="IPR025962">
    <property type="entry name" value="SdpI/YhfL"/>
</dbReference>
<dbReference type="EMBL" id="JBBMFV010000004">
    <property type="protein sequence ID" value="MEO3943270.1"/>
    <property type="molecule type" value="Genomic_DNA"/>
</dbReference>
<protein>
    <submittedName>
        <fullName evidence="2">SdpI family protein</fullName>
    </submittedName>
</protein>